<organism evidence="2 3">
    <name type="scientific">Pandoravirus inopinatum</name>
    <dbReference type="NCBI Taxonomy" id="1605721"/>
    <lineage>
        <taxon>Viruses</taxon>
        <taxon>Pandoravirus</taxon>
    </lineage>
</organism>
<dbReference type="Proteomes" id="UP000202511">
    <property type="component" value="Segment"/>
</dbReference>
<accession>A0A0B5J8R2</accession>
<dbReference type="GeneID" id="23463257"/>
<dbReference type="EMBL" id="KP136319">
    <property type="protein sequence ID" value="AJF98340.1"/>
    <property type="molecule type" value="Genomic_DNA"/>
</dbReference>
<sequence>MAMDCIVYKKNWAAAAQAPALITTAADPAHATNNRTKNPAFSLSKKKERVDMRTTHGKTLCAAAIVVALLLASMATTSTDAVSLTLSSLPGALANARHERQTAGSSPAPNAYRGAHICTPAPEFSLNLVARDFPSFTASWARGPAT</sequence>
<feature type="transmembrane region" description="Helical" evidence="1">
    <location>
        <begin position="55"/>
        <end position="75"/>
    </location>
</feature>
<proteinExistence type="predicted"/>
<keyword evidence="1" id="KW-0472">Membrane</keyword>
<dbReference type="KEGG" id="vg:23463257"/>
<keyword evidence="1" id="KW-0812">Transmembrane</keyword>
<keyword evidence="1" id="KW-1133">Transmembrane helix</keyword>
<protein>
    <submittedName>
        <fullName evidence="2">Uncharacterized protein</fullName>
    </submittedName>
</protein>
<reference evidence="2 3" key="1">
    <citation type="journal article" date="2015" name="Parasitol. Res.">
        <title>Viruses in close associations with free-living amoebae.</title>
        <authorList>
            <person name="Scheid P."/>
        </authorList>
    </citation>
    <scope>NUCLEOTIDE SEQUENCE [LARGE SCALE GENOMIC DNA]</scope>
    <source>
        <strain evidence="2">KlaHel</strain>
    </source>
</reference>
<evidence type="ECO:0000313" key="2">
    <source>
        <dbReference type="EMBL" id="AJF98340.1"/>
    </source>
</evidence>
<dbReference type="RefSeq" id="YP_009120575.1">
    <property type="nucleotide sequence ID" value="NC_026440.1"/>
</dbReference>
<evidence type="ECO:0000313" key="3">
    <source>
        <dbReference type="Proteomes" id="UP000202511"/>
    </source>
</evidence>
<name>A0A0B5J8R2_9VIRU</name>
<evidence type="ECO:0000256" key="1">
    <source>
        <dbReference type="SAM" id="Phobius"/>
    </source>
</evidence>